<dbReference type="GO" id="GO:0031123">
    <property type="term" value="P:RNA 3'-end processing"/>
    <property type="evidence" value="ECO:0007669"/>
    <property type="project" value="InterPro"/>
</dbReference>
<evidence type="ECO:0000256" key="8">
    <source>
        <dbReference type="ARBA" id="ARBA00022840"/>
    </source>
</evidence>
<keyword evidence="10 11" id="KW-0539">Nucleus</keyword>
<evidence type="ECO:0000256" key="13">
    <source>
        <dbReference type="PIRSR" id="PIRSR018425-2"/>
    </source>
</evidence>
<feature type="binding site" evidence="13">
    <location>
        <position position="91"/>
    </location>
    <ligand>
        <name>Mg(2+)</name>
        <dbReference type="ChEBI" id="CHEBI:18420"/>
        <label>1</label>
        <note>catalytic</note>
    </ligand>
</feature>
<dbReference type="Gene3D" id="1.10.1410.10">
    <property type="match status" value="1"/>
</dbReference>
<dbReference type="AlphaFoldDB" id="A0A1X2G746"/>
<evidence type="ECO:0000256" key="7">
    <source>
        <dbReference type="ARBA" id="ARBA00022741"/>
    </source>
</evidence>
<keyword evidence="8 11" id="KW-0067">ATP-binding</keyword>
<evidence type="ECO:0000259" key="15">
    <source>
        <dbReference type="Pfam" id="PF04928"/>
    </source>
</evidence>
<dbReference type="GO" id="GO:0046872">
    <property type="term" value="F:metal ion binding"/>
    <property type="evidence" value="ECO:0007669"/>
    <property type="project" value="UniProtKB-KW"/>
</dbReference>
<dbReference type="SUPFAM" id="SSF55003">
    <property type="entry name" value="PAP/Archaeal CCA-adding enzyme, C-terminal domain"/>
    <property type="match status" value="1"/>
</dbReference>
<feature type="binding site" evidence="13">
    <location>
        <position position="89"/>
    </location>
    <ligand>
        <name>Mg(2+)</name>
        <dbReference type="ChEBI" id="CHEBI:18420"/>
        <label>2</label>
        <note>catalytic</note>
    </ligand>
</feature>
<comment type="similarity">
    <text evidence="3 11">Belongs to the poly(A) polymerase family.</text>
</comment>
<evidence type="ECO:0000313" key="17">
    <source>
        <dbReference type="EMBL" id="ORX46786.1"/>
    </source>
</evidence>
<evidence type="ECO:0000256" key="6">
    <source>
        <dbReference type="ARBA" id="ARBA00022723"/>
    </source>
</evidence>
<dbReference type="GO" id="GO:0005634">
    <property type="term" value="C:nucleus"/>
    <property type="evidence" value="ECO:0007669"/>
    <property type="project" value="UniProtKB-SubCell"/>
</dbReference>
<evidence type="ECO:0000256" key="3">
    <source>
        <dbReference type="ARBA" id="ARBA00010912"/>
    </source>
</evidence>
<dbReference type="Gene3D" id="3.30.70.590">
    <property type="entry name" value="Poly(A) polymerase predicted RNA binding domain"/>
    <property type="match status" value="1"/>
</dbReference>
<evidence type="ECO:0000256" key="5">
    <source>
        <dbReference type="ARBA" id="ARBA00022679"/>
    </source>
</evidence>
<dbReference type="PANTHER" id="PTHR10682:SF10">
    <property type="entry name" value="POLYNUCLEOTIDE ADENYLYLTRANSFERASE"/>
    <property type="match status" value="1"/>
</dbReference>
<dbReference type="GO" id="GO:1990817">
    <property type="term" value="F:poly(A) RNA polymerase activity"/>
    <property type="evidence" value="ECO:0007669"/>
    <property type="project" value="UniProtKB-UniRule"/>
</dbReference>
<name>A0A1X2G746_9FUNG</name>
<dbReference type="InterPro" id="IPR014492">
    <property type="entry name" value="PolyA_polymerase"/>
</dbReference>
<comment type="subcellular location">
    <subcellularLocation>
        <location evidence="2 11">Nucleus</location>
    </subcellularLocation>
</comment>
<proteinExistence type="inferred from homology"/>
<dbReference type="InterPro" id="IPR007012">
    <property type="entry name" value="PolA_pol_cen_dom"/>
</dbReference>
<comment type="cofactor">
    <cofactor evidence="1">
        <name>Mn(2+)</name>
        <dbReference type="ChEBI" id="CHEBI:29035"/>
    </cofactor>
</comment>
<protein>
    <recommendedName>
        <fullName evidence="11">Poly(A) polymerase</fullName>
        <ecNumber evidence="11">2.7.7.19</ecNumber>
    </recommendedName>
</protein>
<comment type="cofactor">
    <cofactor evidence="13">
        <name>Mg(2+)</name>
        <dbReference type="ChEBI" id="CHEBI:18420"/>
    </cofactor>
    <text evidence="13">Binds 2 magnesium ions. Also active with manganese.</text>
</comment>
<evidence type="ECO:0000259" key="14">
    <source>
        <dbReference type="Pfam" id="PF04926"/>
    </source>
</evidence>
<keyword evidence="5 11" id="KW-0808">Transferase</keyword>
<feature type="binding site" evidence="12">
    <location>
        <position position="204"/>
    </location>
    <ligand>
        <name>ATP</name>
        <dbReference type="ChEBI" id="CHEBI:30616"/>
    </ligand>
</feature>
<feature type="binding site" evidence="13">
    <location>
        <position position="91"/>
    </location>
    <ligand>
        <name>Mg(2+)</name>
        <dbReference type="ChEBI" id="CHEBI:18420"/>
        <label>2</label>
        <note>catalytic</note>
    </ligand>
</feature>
<comment type="catalytic activity">
    <reaction evidence="11">
        <text>RNA(n) + ATP = RNA(n)-3'-adenine ribonucleotide + diphosphate</text>
        <dbReference type="Rhea" id="RHEA:11332"/>
        <dbReference type="Rhea" id="RHEA-COMP:14527"/>
        <dbReference type="Rhea" id="RHEA-COMP:17347"/>
        <dbReference type="ChEBI" id="CHEBI:30616"/>
        <dbReference type="ChEBI" id="CHEBI:33019"/>
        <dbReference type="ChEBI" id="CHEBI:140395"/>
        <dbReference type="ChEBI" id="CHEBI:173115"/>
        <dbReference type="EC" id="2.7.7.19"/>
    </reaction>
</comment>
<comment type="function">
    <text evidence="11">Polymerase that creates the 3'-poly(A) tail of mRNA's.</text>
</comment>
<dbReference type="Pfam" id="PF04928">
    <property type="entry name" value="PAP_central"/>
    <property type="match status" value="1"/>
</dbReference>
<organism evidence="17 18">
    <name type="scientific">Hesseltinella vesiculosa</name>
    <dbReference type="NCBI Taxonomy" id="101127"/>
    <lineage>
        <taxon>Eukaryota</taxon>
        <taxon>Fungi</taxon>
        <taxon>Fungi incertae sedis</taxon>
        <taxon>Mucoromycota</taxon>
        <taxon>Mucoromycotina</taxon>
        <taxon>Mucoromycetes</taxon>
        <taxon>Mucorales</taxon>
        <taxon>Cunninghamellaceae</taxon>
        <taxon>Hesseltinella</taxon>
    </lineage>
</organism>
<sequence>MLGITPPLSTSVSSNEEVTLTYALIKSLKNQGAYESPRKEELRKHVLKTLDTITKNCVKKLSKNMSTTGNAIVMTYGSYAIGVYGRNADIDTLCVLPFYIKRSLFFNEMAKALNADPDAKNVVVIANAMVPLLKFKYAGISVDLICTSLNLDSIPEDLDVRDTSLLENLELTCVRSLNGVRVASDILSLVPNYDTFSVALRAVKLWASLRGIYSNTLGFFGGVAWAILVGRVCQLYPNATASTILSKFFNIMSKWNWPLPVMLCHIENHEKFGMVPWNRVSLKKKIAKLDLIHIMPIITPSYPSMCTTHNVTKSTMAIIVGELKYAAETMDRIMYGAAPWSELFNPRDFFTAYPHYLRLVVSSQSLGDLLSLSGYVESRLRGLVSSLEKEPSIAMAHPFSDTHQDTVQCNTAKDLAKAIGTKPTSIHSRFPFDITIHSKALYIGLYFRYKTSGKEREKRKRRSHFFLILLGSEHARVDLTHRVNGFKHKMMQSEYMKNGTCWLTVESLTR</sequence>
<dbReference type="PANTHER" id="PTHR10682">
    <property type="entry name" value="POLY A POLYMERASE"/>
    <property type="match status" value="1"/>
</dbReference>
<dbReference type="EMBL" id="MCGT01000036">
    <property type="protein sequence ID" value="ORX46786.1"/>
    <property type="molecule type" value="Genomic_DNA"/>
</dbReference>
<dbReference type="OrthoDB" id="412748at2759"/>
<feature type="binding site" evidence="12">
    <location>
        <position position="213"/>
    </location>
    <ligand>
        <name>ATP</name>
        <dbReference type="ChEBI" id="CHEBI:30616"/>
    </ligand>
</feature>
<dbReference type="Proteomes" id="UP000242146">
    <property type="component" value="Unassembled WGS sequence"/>
</dbReference>
<dbReference type="SUPFAM" id="SSF81631">
    <property type="entry name" value="PAP/OAS1 substrate-binding domain"/>
    <property type="match status" value="1"/>
</dbReference>
<evidence type="ECO:0000256" key="10">
    <source>
        <dbReference type="ARBA" id="ARBA00023242"/>
    </source>
</evidence>
<dbReference type="EC" id="2.7.7.19" evidence="11"/>
<dbReference type="STRING" id="101127.A0A1X2G746"/>
<accession>A0A1X2G746</accession>
<dbReference type="PIRSF" id="PIRSF018425">
    <property type="entry name" value="PolyA_polymerase"/>
    <property type="match status" value="1"/>
</dbReference>
<dbReference type="InterPro" id="IPR043519">
    <property type="entry name" value="NT_sf"/>
</dbReference>
<dbReference type="SUPFAM" id="SSF81301">
    <property type="entry name" value="Nucleotidyltransferase"/>
    <property type="match status" value="1"/>
</dbReference>
<feature type="binding site" evidence="12">
    <location>
        <position position="143"/>
    </location>
    <ligand>
        <name>ATP</name>
        <dbReference type="ChEBI" id="CHEBI:30616"/>
    </ligand>
</feature>
<feature type="binding site" evidence="13">
    <location>
        <position position="143"/>
    </location>
    <ligand>
        <name>Mg(2+)</name>
        <dbReference type="ChEBI" id="CHEBI:18420"/>
        <label>2</label>
        <note>catalytic</note>
    </ligand>
</feature>
<keyword evidence="9 13" id="KW-0460">Magnesium</keyword>
<evidence type="ECO:0000256" key="1">
    <source>
        <dbReference type="ARBA" id="ARBA00001936"/>
    </source>
</evidence>
<reference evidence="17 18" key="1">
    <citation type="submission" date="2016-07" db="EMBL/GenBank/DDBJ databases">
        <title>Pervasive Adenine N6-methylation of Active Genes in Fungi.</title>
        <authorList>
            <consortium name="DOE Joint Genome Institute"/>
            <person name="Mondo S.J."/>
            <person name="Dannebaum R.O."/>
            <person name="Kuo R.C."/>
            <person name="Labutti K."/>
            <person name="Haridas S."/>
            <person name="Kuo A."/>
            <person name="Salamov A."/>
            <person name="Ahrendt S.R."/>
            <person name="Lipzen A."/>
            <person name="Sullivan W."/>
            <person name="Andreopoulos W.B."/>
            <person name="Clum A."/>
            <person name="Lindquist E."/>
            <person name="Daum C."/>
            <person name="Ramamoorthy G.K."/>
            <person name="Gryganskyi A."/>
            <person name="Culley D."/>
            <person name="Magnuson J.K."/>
            <person name="James T.Y."/>
            <person name="O'Malley M.A."/>
            <person name="Stajich J.E."/>
            <person name="Spatafora J.W."/>
            <person name="Visel A."/>
            <person name="Grigoriev I.V."/>
        </authorList>
    </citation>
    <scope>NUCLEOTIDE SEQUENCE [LARGE SCALE GENOMIC DNA]</scope>
    <source>
        <strain evidence="17 18">NRRL 3301</strain>
    </source>
</reference>
<feature type="binding site" evidence="12">
    <location>
        <begin position="89"/>
        <end position="91"/>
    </location>
    <ligand>
        <name>ATP</name>
        <dbReference type="ChEBI" id="CHEBI:30616"/>
    </ligand>
</feature>
<dbReference type="InterPro" id="IPR011068">
    <property type="entry name" value="NuclTrfase_I-like_C"/>
</dbReference>
<feature type="domain" description="Poly(A) polymerase RNA-binding" evidence="14">
    <location>
        <begin position="348"/>
        <end position="507"/>
    </location>
</feature>
<dbReference type="FunFam" id="1.10.1410.10:FF:000001">
    <property type="entry name" value="Putative poly(A) polymerase gamma"/>
    <property type="match status" value="1"/>
</dbReference>
<dbReference type="CDD" id="cd05402">
    <property type="entry name" value="NT_PAP_TUTase"/>
    <property type="match status" value="1"/>
</dbReference>
<feature type="domain" description="Poly(A) polymerase nucleotidyltransferase" evidence="16">
    <location>
        <begin position="3"/>
        <end position="190"/>
    </location>
</feature>
<feature type="domain" description="Poly(A) polymerase central" evidence="15">
    <location>
        <begin position="195"/>
        <end position="345"/>
    </location>
</feature>
<keyword evidence="7 11" id="KW-0547">Nucleotide-binding</keyword>
<feature type="binding site" evidence="12">
    <location>
        <begin position="222"/>
        <end position="223"/>
    </location>
    <ligand>
        <name>ATP</name>
        <dbReference type="ChEBI" id="CHEBI:30616"/>
    </ligand>
</feature>
<keyword evidence="4 11" id="KW-0507">mRNA processing</keyword>
<dbReference type="Pfam" id="PF04926">
    <property type="entry name" value="PAP_RNA-bind"/>
    <property type="match status" value="1"/>
</dbReference>
<dbReference type="GO" id="GO:0003723">
    <property type="term" value="F:RNA binding"/>
    <property type="evidence" value="ECO:0007669"/>
    <property type="project" value="UniProtKB-UniRule"/>
</dbReference>
<keyword evidence="6 13" id="KW-0479">Metal-binding</keyword>
<evidence type="ECO:0000256" key="11">
    <source>
        <dbReference type="PIRNR" id="PIRNR018425"/>
    </source>
</evidence>
<dbReference type="Pfam" id="PF20750">
    <property type="entry name" value="PAP_NTPase"/>
    <property type="match status" value="1"/>
</dbReference>
<evidence type="ECO:0000256" key="12">
    <source>
        <dbReference type="PIRSR" id="PIRSR018425-1"/>
    </source>
</evidence>
<feature type="binding site" evidence="13">
    <location>
        <position position="89"/>
    </location>
    <ligand>
        <name>Mg(2+)</name>
        <dbReference type="ChEBI" id="CHEBI:18420"/>
        <label>1</label>
        <note>catalytic</note>
    </ligand>
</feature>
<evidence type="ECO:0000313" key="18">
    <source>
        <dbReference type="Proteomes" id="UP000242146"/>
    </source>
</evidence>
<dbReference type="GO" id="GO:0005524">
    <property type="term" value="F:ATP binding"/>
    <property type="evidence" value="ECO:0007669"/>
    <property type="project" value="UniProtKB-UniRule"/>
</dbReference>
<evidence type="ECO:0000256" key="4">
    <source>
        <dbReference type="ARBA" id="ARBA00022664"/>
    </source>
</evidence>
<gene>
    <name evidence="17" type="ORF">DM01DRAFT_1293543</name>
</gene>
<dbReference type="InterPro" id="IPR048840">
    <property type="entry name" value="PolA_pol_NTPase"/>
</dbReference>
<evidence type="ECO:0000259" key="16">
    <source>
        <dbReference type="Pfam" id="PF20750"/>
    </source>
</evidence>
<evidence type="ECO:0000256" key="9">
    <source>
        <dbReference type="ARBA" id="ARBA00022842"/>
    </source>
</evidence>
<dbReference type="GO" id="GO:0006397">
    <property type="term" value="P:mRNA processing"/>
    <property type="evidence" value="ECO:0007669"/>
    <property type="project" value="UniProtKB-KW"/>
</dbReference>
<dbReference type="InterPro" id="IPR007010">
    <property type="entry name" value="PolA_pol_RNA-bd_dom"/>
</dbReference>
<dbReference type="Gene3D" id="3.30.460.10">
    <property type="entry name" value="Beta Polymerase, domain 2"/>
    <property type="match status" value="1"/>
</dbReference>
<keyword evidence="18" id="KW-1185">Reference proteome</keyword>
<comment type="caution">
    <text evidence="17">The sequence shown here is derived from an EMBL/GenBank/DDBJ whole genome shotgun (WGS) entry which is preliminary data.</text>
</comment>
<evidence type="ECO:0000256" key="2">
    <source>
        <dbReference type="ARBA" id="ARBA00004123"/>
    </source>
</evidence>